<dbReference type="Proteomes" id="UP001565474">
    <property type="component" value="Unassembled WGS sequence"/>
</dbReference>
<organism evidence="2 3">
    <name type="scientific">Bradyrhizobium yuanmingense</name>
    <dbReference type="NCBI Taxonomy" id="108015"/>
    <lineage>
        <taxon>Bacteria</taxon>
        <taxon>Pseudomonadati</taxon>
        <taxon>Pseudomonadota</taxon>
        <taxon>Alphaproteobacteria</taxon>
        <taxon>Hyphomicrobiales</taxon>
        <taxon>Nitrobacteraceae</taxon>
        <taxon>Bradyrhizobium</taxon>
    </lineage>
</organism>
<dbReference type="Gene3D" id="3.30.420.60">
    <property type="entry name" value="eRF1 domain 2"/>
    <property type="match status" value="1"/>
</dbReference>
<name>A0ABV4GBE8_9BRAD</name>
<accession>A0ABV4GBE8</accession>
<evidence type="ECO:0000256" key="1">
    <source>
        <dbReference type="SAM" id="MobiDB-lite"/>
    </source>
</evidence>
<sequence>MSSEEAEMVRIPHRAVVFVGDGRKALFLRNEGDERFPNLKMEAVFERENPSAHSHGSDRPGRVGKGSHSGQRSAVEITDWHELEEERFARQVAAAAERLLRSEHATSLIVVAPPRTLAELRSAFHDDVRRRVVAELDKDLTKHPVGDIEKHLRDAA</sequence>
<dbReference type="Pfam" id="PF18856">
    <property type="entry name" value="baeRF_family12"/>
    <property type="match status" value="1"/>
</dbReference>
<dbReference type="InterPro" id="IPR041374">
    <property type="entry name" value="BaeRF_family12"/>
</dbReference>
<keyword evidence="3" id="KW-1185">Reference proteome</keyword>
<gene>
    <name evidence="2" type="ORF">ABH992_001656</name>
</gene>
<dbReference type="EMBL" id="JBGBZN010000002">
    <property type="protein sequence ID" value="MEY9469257.1"/>
    <property type="molecule type" value="Genomic_DNA"/>
</dbReference>
<feature type="region of interest" description="Disordered" evidence="1">
    <location>
        <begin position="46"/>
        <end position="74"/>
    </location>
</feature>
<protein>
    <submittedName>
        <fullName evidence="2">Protein required for attachment to host cells</fullName>
    </submittedName>
</protein>
<dbReference type="InterPro" id="IPR042226">
    <property type="entry name" value="eFR1_2_sf"/>
</dbReference>
<evidence type="ECO:0000313" key="3">
    <source>
        <dbReference type="Proteomes" id="UP001565474"/>
    </source>
</evidence>
<feature type="compositionally biased region" description="Basic and acidic residues" evidence="1">
    <location>
        <begin position="46"/>
        <end position="61"/>
    </location>
</feature>
<evidence type="ECO:0000313" key="2">
    <source>
        <dbReference type="EMBL" id="MEY9469257.1"/>
    </source>
</evidence>
<comment type="caution">
    <text evidence="2">The sequence shown here is derived from an EMBL/GenBank/DDBJ whole genome shotgun (WGS) entry which is preliminary data.</text>
</comment>
<reference evidence="2 3" key="1">
    <citation type="submission" date="2024-07" db="EMBL/GenBank/DDBJ databases">
        <title>Genomic Encyclopedia of Type Strains, Phase V (KMG-V): Genome sequencing to study the core and pangenomes of soil and plant-associated prokaryotes.</title>
        <authorList>
            <person name="Whitman W."/>
        </authorList>
    </citation>
    <scope>NUCLEOTIDE SEQUENCE [LARGE SCALE GENOMIC DNA]</scope>
    <source>
        <strain evidence="2 3">USDA 222</strain>
    </source>
</reference>
<proteinExistence type="predicted"/>